<evidence type="ECO:0000313" key="2">
    <source>
        <dbReference type="Proteomes" id="UP000076825"/>
    </source>
</evidence>
<keyword evidence="2" id="KW-1185">Reference proteome</keyword>
<accession>A0A157S708</accession>
<dbReference type="STRING" id="123899.SAMEA3906487_00149"/>
<dbReference type="OrthoDB" id="8660968at2"/>
<dbReference type="PATRIC" id="fig|123899.6.peg.138"/>
<dbReference type="RefSeq" id="WP_063491386.1">
    <property type="nucleotide sequence ID" value="NZ_CP016340.1"/>
</dbReference>
<dbReference type="EMBL" id="LT546645">
    <property type="protein sequence ID" value="SAI66210.1"/>
    <property type="molecule type" value="Genomic_DNA"/>
</dbReference>
<gene>
    <name evidence="1" type="ORF">SAMEA3906487_00149</name>
</gene>
<organism evidence="1 2">
    <name type="scientific">Bordetella trematum</name>
    <dbReference type="NCBI Taxonomy" id="123899"/>
    <lineage>
        <taxon>Bacteria</taxon>
        <taxon>Pseudomonadati</taxon>
        <taxon>Pseudomonadota</taxon>
        <taxon>Betaproteobacteria</taxon>
        <taxon>Burkholderiales</taxon>
        <taxon>Alcaligenaceae</taxon>
        <taxon>Bordetella</taxon>
    </lineage>
</organism>
<name>A0A157S708_9BORD</name>
<dbReference type="KEGG" id="btrm:SAMEA390648700149"/>
<protein>
    <submittedName>
        <fullName evidence="1">Phage protein</fullName>
    </submittedName>
</protein>
<dbReference type="AlphaFoldDB" id="A0A157S708"/>
<reference evidence="1 2" key="1">
    <citation type="submission" date="2016-04" db="EMBL/GenBank/DDBJ databases">
        <authorList>
            <consortium name="Pathogen Informatics"/>
        </authorList>
    </citation>
    <scope>NUCLEOTIDE SEQUENCE [LARGE SCALE GENOMIC DNA]</scope>
    <source>
        <strain evidence="1 2">H044680328</strain>
    </source>
</reference>
<dbReference type="Proteomes" id="UP000076825">
    <property type="component" value="Chromosome 1"/>
</dbReference>
<sequence>MTQKISQLSGQLCSREDFRAFCGTTTADEAAAFIRRVCRVQSRRELDHNPEARDRFHELVRKPFAYRTAP</sequence>
<dbReference type="GeneID" id="56588431"/>
<proteinExistence type="predicted"/>
<evidence type="ECO:0000313" key="1">
    <source>
        <dbReference type="EMBL" id="SAI66210.1"/>
    </source>
</evidence>